<sequence>MISGCDGLEKQIAIKDEIIPYRLEKETRKSISIIWDRKENIFKYRVPHWISKKEIELFLEKNKEKIYKKFKSYNKKYTKNSKINYLGRKLSLNITKSKKQDYKLDGDILKVYIVQETDDNIKKALHKFYKNRAKVFIPSRLDFHSQKTGIKYSNIRLKNQKTLWGSASSKKNININYRLMMAPVEVIDYVLLHELIHLKIMAHSKKFWEKLKNWVPEMEKHKTWLEQNKYKLII</sequence>
<evidence type="ECO:0000259" key="1">
    <source>
        <dbReference type="Pfam" id="PF01863"/>
    </source>
</evidence>
<dbReference type="AlphaFoldDB" id="A0A5D0MB67"/>
<name>A0A5D0MB67_9BACT</name>
<organism evidence="2 3">
    <name type="scientific">Candidatus Mcinerneyibacterium aminivorans</name>
    <dbReference type="NCBI Taxonomy" id="2703815"/>
    <lineage>
        <taxon>Bacteria</taxon>
        <taxon>Candidatus Macinerneyibacteriota</taxon>
        <taxon>Candidatus Mcinerneyibacteria</taxon>
        <taxon>Candidatus Mcinerneyibacteriales</taxon>
        <taxon>Candidatus Mcinerneyibacteriaceae</taxon>
        <taxon>Candidatus Mcinerneyibacterium</taxon>
    </lineage>
</organism>
<protein>
    <submittedName>
        <fullName evidence="2">M48 family metallopeptidase</fullName>
    </submittedName>
</protein>
<evidence type="ECO:0000313" key="2">
    <source>
        <dbReference type="EMBL" id="TYB31014.1"/>
    </source>
</evidence>
<dbReference type="InterPro" id="IPR002725">
    <property type="entry name" value="YgjP-like_metallopeptidase"/>
</dbReference>
<keyword evidence="3" id="KW-1185">Reference proteome</keyword>
<gene>
    <name evidence="2" type="ORF">FXF47_06205</name>
</gene>
<dbReference type="Proteomes" id="UP000324143">
    <property type="component" value="Unassembled WGS sequence"/>
</dbReference>
<proteinExistence type="predicted"/>
<dbReference type="PANTHER" id="PTHR30399">
    <property type="entry name" value="UNCHARACTERIZED PROTEIN YGJP"/>
    <property type="match status" value="1"/>
</dbReference>
<dbReference type="CDD" id="cd07344">
    <property type="entry name" value="M48_yhfN_like"/>
    <property type="match status" value="1"/>
</dbReference>
<feature type="domain" description="YgjP-like metallopeptidase" evidence="1">
    <location>
        <begin position="30"/>
        <end position="227"/>
    </location>
</feature>
<accession>A0A5D0MB67</accession>
<comment type="caution">
    <text evidence="2">The sequence shown here is derived from an EMBL/GenBank/DDBJ whole genome shotgun (WGS) entry which is preliminary data.</text>
</comment>
<dbReference type="PANTHER" id="PTHR30399:SF1">
    <property type="entry name" value="UTP PYROPHOSPHATASE"/>
    <property type="match status" value="1"/>
</dbReference>
<reference evidence="2" key="1">
    <citation type="submission" date="2019-08" db="EMBL/GenBank/DDBJ databases">
        <title>Genomic characterization of a novel candidate phylum (ARYD3) from a high temperature, high salinity tertiary oil reservoir in north central Oklahoma, USA.</title>
        <authorList>
            <person name="Youssef N.H."/>
            <person name="Yadav A."/>
            <person name="Elshahed M.S."/>
        </authorList>
    </citation>
    <scope>NUCLEOTIDE SEQUENCE [LARGE SCALE GENOMIC DNA]</scope>
    <source>
        <strain evidence="2">ARYD3</strain>
    </source>
</reference>
<evidence type="ECO:0000313" key="3">
    <source>
        <dbReference type="Proteomes" id="UP000324143"/>
    </source>
</evidence>
<dbReference type="InterPro" id="IPR053136">
    <property type="entry name" value="UTP_pyrophosphatase-like"/>
</dbReference>
<dbReference type="Gene3D" id="3.30.2010.10">
    <property type="entry name" value="Metalloproteases ('zincins'), catalytic domain"/>
    <property type="match status" value="1"/>
</dbReference>
<dbReference type="Pfam" id="PF01863">
    <property type="entry name" value="YgjP-like"/>
    <property type="match status" value="1"/>
</dbReference>
<dbReference type="EMBL" id="VSIX01000058">
    <property type="protein sequence ID" value="TYB31014.1"/>
    <property type="molecule type" value="Genomic_DNA"/>
</dbReference>